<keyword evidence="1" id="KW-0479">Metal-binding</keyword>
<dbReference type="PANTHER" id="PTHR34482">
    <property type="entry name" value="DNA DAMAGE-INDUCIBLE PROTEIN 1-LIKE"/>
    <property type="match status" value="1"/>
</dbReference>
<evidence type="ECO:0000313" key="4">
    <source>
        <dbReference type="Proteomes" id="UP000694930"/>
    </source>
</evidence>
<keyword evidence="4" id="KW-1185">Reference proteome</keyword>
<dbReference type="InterPro" id="IPR001878">
    <property type="entry name" value="Znf_CCHC"/>
</dbReference>
<dbReference type="Pfam" id="PF00098">
    <property type="entry name" value="zf-CCHC"/>
    <property type="match status" value="1"/>
</dbReference>
<dbReference type="RefSeq" id="XP_015081315.1">
    <property type="nucleotide sequence ID" value="XM_015225829.1"/>
</dbReference>
<reference evidence="5" key="2">
    <citation type="submission" date="2025-08" db="UniProtKB">
        <authorList>
            <consortium name="RefSeq"/>
        </authorList>
    </citation>
    <scope>IDENTIFICATION</scope>
</reference>
<dbReference type="GeneID" id="107024903"/>
<name>A0ABM1H761_SOLPN</name>
<dbReference type="PANTHER" id="PTHR34482:SF57">
    <property type="entry name" value="RETROTRANSPOSON GAG DOMAIN-CONTAINING PROTEIN"/>
    <property type="match status" value="1"/>
</dbReference>
<keyword evidence="1" id="KW-0863">Zinc-finger</keyword>
<evidence type="ECO:0000313" key="5">
    <source>
        <dbReference type="RefSeq" id="XP_015081315.1"/>
    </source>
</evidence>
<feature type="region of interest" description="Disordered" evidence="2">
    <location>
        <begin position="113"/>
        <end position="140"/>
    </location>
</feature>
<dbReference type="SMART" id="SM00343">
    <property type="entry name" value="ZnF_C2HC"/>
    <property type="match status" value="1"/>
</dbReference>
<gene>
    <name evidence="5" type="primary">LOC107024903</name>
</gene>
<dbReference type="Proteomes" id="UP000694930">
    <property type="component" value="Chromosome 7"/>
</dbReference>
<proteinExistence type="predicted"/>
<evidence type="ECO:0000259" key="3">
    <source>
        <dbReference type="PROSITE" id="PS50158"/>
    </source>
</evidence>
<evidence type="ECO:0000256" key="1">
    <source>
        <dbReference type="PROSITE-ProRule" id="PRU00047"/>
    </source>
</evidence>
<protein>
    <submittedName>
        <fullName evidence="5">DNA-binding protein HEXBP-like</fullName>
    </submittedName>
</protein>
<reference evidence="4" key="1">
    <citation type="journal article" date="2014" name="Nat. Genet.">
        <title>The genome of the stress-tolerant wild tomato species Solanum pennellii.</title>
        <authorList>
            <person name="Bolger A."/>
            <person name="Scossa F."/>
            <person name="Bolger M.E."/>
            <person name="Lanz C."/>
            <person name="Maumus F."/>
            <person name="Tohge T."/>
            <person name="Quesneville H."/>
            <person name="Alseekh S."/>
            <person name="Sorensen I."/>
            <person name="Lichtenstein G."/>
            <person name="Fich E.A."/>
            <person name="Conte M."/>
            <person name="Keller H."/>
            <person name="Schneeberger K."/>
            <person name="Schwacke R."/>
            <person name="Ofner I."/>
            <person name="Vrebalov J."/>
            <person name="Xu Y."/>
            <person name="Osorio S."/>
            <person name="Aflitos S.A."/>
            <person name="Schijlen E."/>
            <person name="Jimenez-Gomez J.M."/>
            <person name="Ryngajllo M."/>
            <person name="Kimura S."/>
            <person name="Kumar R."/>
            <person name="Koenig D."/>
            <person name="Headland L.R."/>
            <person name="Maloof J.N."/>
            <person name="Sinha N."/>
            <person name="van Ham R.C."/>
            <person name="Lankhorst R.K."/>
            <person name="Mao L."/>
            <person name="Vogel A."/>
            <person name="Arsova B."/>
            <person name="Panstruga R."/>
            <person name="Fei Z."/>
            <person name="Rose J.K."/>
            <person name="Zamir D."/>
            <person name="Carrari F."/>
            <person name="Giovannoni J.J."/>
            <person name="Weigel D."/>
            <person name="Usadel B."/>
            <person name="Fernie A.R."/>
        </authorList>
    </citation>
    <scope>NUCLEOTIDE SEQUENCE [LARGE SCALE GENOMIC DNA]</scope>
    <source>
        <strain evidence="4">cv. LA0716</strain>
    </source>
</reference>
<sequence>MGRIMILFVATLGHGSSKEGRDAVVIGDMDILRLMVYVQQVEKEILGNKEEYRKKKAKTGNEFGQQKHCTVAKGGSWDPSCAKCDRNHPGRYRDGQTGCFKCGQEGHFMRECPKNKQGGGNAGNRAQFSSVAPPYRAVPR</sequence>
<accession>A0ABM1H761</accession>
<dbReference type="SUPFAM" id="SSF57756">
    <property type="entry name" value="Retrovirus zinc finger-like domains"/>
    <property type="match status" value="1"/>
</dbReference>
<feature type="domain" description="CCHC-type" evidence="3">
    <location>
        <begin position="99"/>
        <end position="114"/>
    </location>
</feature>
<dbReference type="InterPro" id="IPR036875">
    <property type="entry name" value="Znf_CCHC_sf"/>
</dbReference>
<evidence type="ECO:0000256" key="2">
    <source>
        <dbReference type="SAM" id="MobiDB-lite"/>
    </source>
</evidence>
<dbReference type="PROSITE" id="PS50158">
    <property type="entry name" value="ZF_CCHC"/>
    <property type="match status" value="1"/>
</dbReference>
<dbReference type="Gene3D" id="4.10.60.10">
    <property type="entry name" value="Zinc finger, CCHC-type"/>
    <property type="match status" value="1"/>
</dbReference>
<organism evidence="4 5">
    <name type="scientific">Solanum pennellii</name>
    <name type="common">Tomato</name>
    <name type="synonym">Lycopersicon pennellii</name>
    <dbReference type="NCBI Taxonomy" id="28526"/>
    <lineage>
        <taxon>Eukaryota</taxon>
        <taxon>Viridiplantae</taxon>
        <taxon>Streptophyta</taxon>
        <taxon>Embryophyta</taxon>
        <taxon>Tracheophyta</taxon>
        <taxon>Spermatophyta</taxon>
        <taxon>Magnoliopsida</taxon>
        <taxon>eudicotyledons</taxon>
        <taxon>Gunneridae</taxon>
        <taxon>Pentapetalae</taxon>
        <taxon>asterids</taxon>
        <taxon>lamiids</taxon>
        <taxon>Solanales</taxon>
        <taxon>Solanaceae</taxon>
        <taxon>Solanoideae</taxon>
        <taxon>Solaneae</taxon>
        <taxon>Solanum</taxon>
        <taxon>Solanum subgen. Lycopersicon</taxon>
    </lineage>
</organism>
<keyword evidence="1" id="KW-0862">Zinc</keyword>